<dbReference type="FunCoup" id="G0MJ23">
    <property type="interactions" value="1049"/>
</dbReference>
<dbReference type="InParanoid" id="G0MJ23"/>
<accession>G0MJ23</accession>
<evidence type="ECO:0000313" key="2">
    <source>
        <dbReference type="EMBL" id="EGT31347.1"/>
    </source>
</evidence>
<feature type="compositionally biased region" description="Polar residues" evidence="1">
    <location>
        <begin position="53"/>
        <end position="62"/>
    </location>
</feature>
<feature type="region of interest" description="Disordered" evidence="1">
    <location>
        <begin position="33"/>
        <end position="186"/>
    </location>
</feature>
<reference evidence="3" key="1">
    <citation type="submission" date="2011-07" db="EMBL/GenBank/DDBJ databases">
        <authorList>
            <consortium name="Caenorhabditis brenneri Sequencing and Analysis Consortium"/>
            <person name="Wilson R.K."/>
        </authorList>
    </citation>
    <scope>NUCLEOTIDE SEQUENCE [LARGE SCALE GENOMIC DNA]</scope>
    <source>
        <strain evidence="3">PB2801</strain>
    </source>
</reference>
<dbReference type="EMBL" id="GL379796">
    <property type="protein sequence ID" value="EGT31347.1"/>
    <property type="molecule type" value="Genomic_DNA"/>
</dbReference>
<protein>
    <submittedName>
        <fullName evidence="2">Uncharacterized protein</fullName>
    </submittedName>
</protein>
<dbReference type="OMA" id="KRSEYSH"/>
<name>G0MJ23_CAEBE</name>
<feature type="compositionally biased region" description="Basic and acidic residues" evidence="1">
    <location>
        <begin position="100"/>
        <end position="116"/>
    </location>
</feature>
<dbReference type="PANTHER" id="PTHR37977">
    <property type="entry name" value="PROTEIN CBG18402-RELATED"/>
    <property type="match status" value="1"/>
</dbReference>
<dbReference type="AlphaFoldDB" id="G0MJ23"/>
<keyword evidence="3" id="KW-1185">Reference proteome</keyword>
<dbReference type="OrthoDB" id="5875350at2759"/>
<dbReference type="HOGENOM" id="CLU_1295420_0_0_1"/>
<dbReference type="Proteomes" id="UP000008068">
    <property type="component" value="Unassembled WGS sequence"/>
</dbReference>
<dbReference type="eggNOG" id="ENOG502TIBR">
    <property type="taxonomic scope" value="Eukaryota"/>
</dbReference>
<evidence type="ECO:0000313" key="3">
    <source>
        <dbReference type="Proteomes" id="UP000008068"/>
    </source>
</evidence>
<evidence type="ECO:0000256" key="1">
    <source>
        <dbReference type="SAM" id="MobiDB-lite"/>
    </source>
</evidence>
<organism evidence="3">
    <name type="scientific">Caenorhabditis brenneri</name>
    <name type="common">Nematode worm</name>
    <dbReference type="NCBI Taxonomy" id="135651"/>
    <lineage>
        <taxon>Eukaryota</taxon>
        <taxon>Metazoa</taxon>
        <taxon>Ecdysozoa</taxon>
        <taxon>Nematoda</taxon>
        <taxon>Chromadorea</taxon>
        <taxon>Rhabditida</taxon>
        <taxon>Rhabditina</taxon>
        <taxon>Rhabditomorpha</taxon>
        <taxon>Rhabditoidea</taxon>
        <taxon>Rhabditidae</taxon>
        <taxon>Peloderinae</taxon>
        <taxon>Caenorhabditis</taxon>
    </lineage>
</organism>
<proteinExistence type="predicted"/>
<feature type="compositionally biased region" description="Basic and acidic residues" evidence="1">
    <location>
        <begin position="167"/>
        <end position="179"/>
    </location>
</feature>
<gene>
    <name evidence="2" type="ORF">CAEBREN_24647</name>
</gene>
<feature type="compositionally biased region" description="Basic and acidic residues" evidence="1">
    <location>
        <begin position="35"/>
        <end position="48"/>
    </location>
</feature>
<dbReference type="PANTHER" id="PTHR37977:SF2">
    <property type="entry name" value="PROTEIN CBG25408"/>
    <property type="match status" value="1"/>
</dbReference>
<sequence length="186" mass="21219">MLYFWNVTIIELALPFLTFFAFFSSVSMCAQRVPSYRERSTRRTRDDSASCSQKQPSVLESPTTEKEPAKRSQVSQKSQRKENKTTDSIKIMRGRKPNRKPRDPKELKPERSDSQHTEIINVPLGKANDSKSPSNLDETPKARKGKEKKIQFAKQLVNTSKTTTPKEVTEKYKEGESGEKLVGIHS</sequence>
<feature type="compositionally biased region" description="Polar residues" evidence="1">
    <location>
        <begin position="156"/>
        <end position="166"/>
    </location>
</feature>